<sequence length="65" mass="6678">MSGFSADNLLAAAAVWVAIMLPSAAFGHDPVSEGVVAQRCHASQVQAQSSDTVPDLVRIGLDRAA</sequence>
<keyword evidence="2" id="KW-1185">Reference proteome</keyword>
<comment type="caution">
    <text evidence="1">The sequence shown here is derived from an EMBL/GenBank/DDBJ whole genome shotgun (WGS) entry which is preliminary data.</text>
</comment>
<accession>A0ABV2QYG5</accession>
<proteinExistence type="predicted"/>
<name>A0ABV2QYG5_9HYPH</name>
<dbReference type="Proteomes" id="UP001549321">
    <property type="component" value="Unassembled WGS sequence"/>
</dbReference>
<protein>
    <submittedName>
        <fullName evidence="1">Uncharacterized protein</fullName>
    </submittedName>
</protein>
<dbReference type="EMBL" id="JBEPSM010000001">
    <property type="protein sequence ID" value="MET4634059.1"/>
    <property type="molecule type" value="Genomic_DNA"/>
</dbReference>
<evidence type="ECO:0000313" key="2">
    <source>
        <dbReference type="Proteomes" id="UP001549321"/>
    </source>
</evidence>
<gene>
    <name evidence="1" type="ORF">ABIE08_001972</name>
</gene>
<evidence type="ECO:0000313" key="1">
    <source>
        <dbReference type="EMBL" id="MET4634059.1"/>
    </source>
</evidence>
<organism evidence="1 2">
    <name type="scientific">Kaistia defluvii</name>
    <dbReference type="NCBI Taxonomy" id="410841"/>
    <lineage>
        <taxon>Bacteria</taxon>
        <taxon>Pseudomonadati</taxon>
        <taxon>Pseudomonadota</taxon>
        <taxon>Alphaproteobacteria</taxon>
        <taxon>Hyphomicrobiales</taxon>
        <taxon>Kaistiaceae</taxon>
        <taxon>Kaistia</taxon>
    </lineage>
</organism>
<reference evidence="1 2" key="1">
    <citation type="submission" date="2024-06" db="EMBL/GenBank/DDBJ databases">
        <title>Sorghum-associated microbial communities from plants grown in Nebraska, USA.</title>
        <authorList>
            <person name="Schachtman D."/>
        </authorList>
    </citation>
    <scope>NUCLEOTIDE SEQUENCE [LARGE SCALE GENOMIC DNA]</scope>
    <source>
        <strain evidence="1 2">3207</strain>
    </source>
</reference>
<dbReference type="RefSeq" id="WP_354550670.1">
    <property type="nucleotide sequence ID" value="NZ_JBEPSM010000001.1"/>
</dbReference>